<organism evidence="1 2">
    <name type="scientific">Pseudoalteromonas arctica A 37-1-2</name>
    <dbReference type="NCBI Taxonomy" id="1117313"/>
    <lineage>
        <taxon>Bacteria</taxon>
        <taxon>Pseudomonadati</taxon>
        <taxon>Pseudomonadota</taxon>
        <taxon>Gammaproteobacteria</taxon>
        <taxon>Alteromonadales</taxon>
        <taxon>Pseudoalteromonadaceae</taxon>
        <taxon>Pseudoalteromonas</taxon>
    </lineage>
</organism>
<evidence type="ECO:0000313" key="2">
    <source>
        <dbReference type="Proteomes" id="UP000016505"/>
    </source>
</evidence>
<gene>
    <name evidence="1" type="ORF">PARC_a3245</name>
</gene>
<accession>A0A290S6G0</accession>
<reference evidence="1 2" key="1">
    <citation type="journal article" date="2012" name="J. Bacteriol.">
        <title>Genome sequences of type strains of seven species of the marine bacterium Pseudoalteromonas.</title>
        <authorList>
            <person name="Xie B.B."/>
            <person name="Shu Y.L."/>
            <person name="Qin Q.L."/>
            <person name="Rong J.C."/>
            <person name="Zhang X.Y."/>
            <person name="Chen X.L."/>
            <person name="Shi M."/>
            <person name="He H.L."/>
            <person name="Zhou B.C."/>
            <person name="Zhang Y.Z."/>
        </authorList>
    </citation>
    <scope>NUCLEOTIDE SEQUENCE [LARGE SCALE GENOMIC DNA]</scope>
    <source>
        <strain evidence="1 2">A 37-1-2</strain>
    </source>
</reference>
<sequence length="39" mass="4658">MSYISTLKNLKQLLLSAVYIETEAKQYYVQERLIKFAFL</sequence>
<dbReference type="KEGG" id="part:PARC_a3245"/>
<evidence type="ECO:0000313" key="1">
    <source>
        <dbReference type="EMBL" id="ATC87652.1"/>
    </source>
</evidence>
<name>A0A290S6G0_9GAMM</name>
<dbReference type="Proteomes" id="UP000016505">
    <property type="component" value="Chromosome I"/>
</dbReference>
<protein>
    <submittedName>
        <fullName evidence="1">Uncharacterized protein</fullName>
    </submittedName>
</protein>
<dbReference type="AlphaFoldDB" id="A0A290S6G0"/>
<proteinExistence type="predicted"/>
<dbReference type="EMBL" id="CP011025">
    <property type="protein sequence ID" value="ATC87652.1"/>
    <property type="molecule type" value="Genomic_DNA"/>
</dbReference>